<dbReference type="AlphaFoldDB" id="A0A0B8NZ62"/>
<proteinExistence type="predicted"/>
<dbReference type="RefSeq" id="WP_261834419.1">
    <property type="nucleotide sequence ID" value="NZ_AP024881.1"/>
</dbReference>
<evidence type="ECO:0000313" key="3">
    <source>
        <dbReference type="Proteomes" id="UP000031671"/>
    </source>
</evidence>
<keyword evidence="1" id="KW-0812">Transmembrane</keyword>
<dbReference type="Proteomes" id="UP000031671">
    <property type="component" value="Unassembled WGS sequence"/>
</dbReference>
<keyword evidence="1" id="KW-1133">Transmembrane helix</keyword>
<reference evidence="2 3" key="1">
    <citation type="submission" date="2015-01" db="EMBL/GenBank/DDBJ databases">
        <title>Vibrio sp. C1 JCM 19231 whole genome shotgun sequence.</title>
        <authorList>
            <person name="Sawabe T."/>
            <person name="Meirelles P."/>
            <person name="Feng G."/>
            <person name="Sayaka M."/>
            <person name="Hattori M."/>
            <person name="Ohkuma M."/>
        </authorList>
    </citation>
    <scope>NUCLEOTIDE SEQUENCE [LARGE SCALE GENOMIC DNA]</scope>
    <source>
        <strain evidence="3">JCM 19231</strain>
    </source>
</reference>
<accession>A0A0B8NZ62</accession>
<dbReference type="Gene3D" id="2.40.50.660">
    <property type="match status" value="1"/>
</dbReference>
<keyword evidence="3" id="KW-1185">Reference proteome</keyword>
<dbReference type="Pfam" id="PF10694">
    <property type="entry name" value="DUF2500"/>
    <property type="match status" value="1"/>
</dbReference>
<sequence>MPLYLIVIVVALVVVAALLFRFSFTRHVQGEGAETKTASVTIIDKQAVDIPDTLPGQEDREYWIYVQKGMLGPKREFKVGIHYFEALKPGNKGELTYKGDEFMHFALKRNQKV</sequence>
<protein>
    <submittedName>
        <fullName evidence="2">Uncharacterized protein</fullName>
    </submittedName>
</protein>
<feature type="transmembrane region" description="Helical" evidence="1">
    <location>
        <begin position="6"/>
        <end position="24"/>
    </location>
</feature>
<evidence type="ECO:0000313" key="2">
    <source>
        <dbReference type="EMBL" id="GAM56323.1"/>
    </source>
</evidence>
<dbReference type="EMBL" id="BBRZ01000027">
    <property type="protein sequence ID" value="GAM56323.1"/>
    <property type="molecule type" value="Genomic_DNA"/>
</dbReference>
<dbReference type="InterPro" id="IPR019635">
    <property type="entry name" value="DUF2500"/>
</dbReference>
<keyword evidence="1" id="KW-0472">Membrane</keyword>
<gene>
    <name evidence="2" type="ORF">JCM19231_404</name>
</gene>
<reference evidence="2 3" key="2">
    <citation type="submission" date="2015-01" db="EMBL/GenBank/DDBJ databases">
        <authorList>
            <consortium name="NBRP consortium"/>
            <person name="Sawabe T."/>
            <person name="Meirelles P."/>
            <person name="Feng G."/>
            <person name="Sayaka M."/>
            <person name="Hattori M."/>
            <person name="Ohkuma M."/>
        </authorList>
    </citation>
    <scope>NUCLEOTIDE SEQUENCE [LARGE SCALE GENOMIC DNA]</scope>
    <source>
        <strain evidence="3">JCM 19231</strain>
    </source>
</reference>
<evidence type="ECO:0000256" key="1">
    <source>
        <dbReference type="SAM" id="Phobius"/>
    </source>
</evidence>
<name>A0A0B8NZ62_9VIBR</name>
<organism evidence="2 3">
    <name type="scientific">Vibrio ishigakensis</name>
    <dbReference type="NCBI Taxonomy" id="1481914"/>
    <lineage>
        <taxon>Bacteria</taxon>
        <taxon>Pseudomonadati</taxon>
        <taxon>Pseudomonadota</taxon>
        <taxon>Gammaproteobacteria</taxon>
        <taxon>Vibrionales</taxon>
        <taxon>Vibrionaceae</taxon>
        <taxon>Vibrio</taxon>
    </lineage>
</organism>
<comment type="caution">
    <text evidence="2">The sequence shown here is derived from an EMBL/GenBank/DDBJ whole genome shotgun (WGS) entry which is preliminary data.</text>
</comment>